<keyword evidence="2" id="KW-1185">Reference proteome</keyword>
<dbReference type="AlphaFoldDB" id="V8N2N5"/>
<dbReference type="Proteomes" id="UP000018936">
    <property type="component" value="Unassembled WGS sequence"/>
</dbReference>
<organism evidence="1 2">
    <name type="scientific">Ophiophagus hannah</name>
    <name type="common">King cobra</name>
    <name type="synonym">Naja hannah</name>
    <dbReference type="NCBI Taxonomy" id="8665"/>
    <lineage>
        <taxon>Eukaryota</taxon>
        <taxon>Metazoa</taxon>
        <taxon>Chordata</taxon>
        <taxon>Craniata</taxon>
        <taxon>Vertebrata</taxon>
        <taxon>Euteleostomi</taxon>
        <taxon>Lepidosauria</taxon>
        <taxon>Squamata</taxon>
        <taxon>Bifurcata</taxon>
        <taxon>Unidentata</taxon>
        <taxon>Episquamata</taxon>
        <taxon>Toxicofera</taxon>
        <taxon>Serpentes</taxon>
        <taxon>Colubroidea</taxon>
        <taxon>Elapidae</taxon>
        <taxon>Elapinae</taxon>
        <taxon>Ophiophagus</taxon>
    </lineage>
</organism>
<reference evidence="1 2" key="1">
    <citation type="journal article" date="2013" name="Proc. Natl. Acad. Sci. U.S.A.">
        <title>The king cobra genome reveals dynamic gene evolution and adaptation in the snake venom system.</title>
        <authorList>
            <person name="Vonk F.J."/>
            <person name="Casewell N.R."/>
            <person name="Henkel C.V."/>
            <person name="Heimberg A.M."/>
            <person name="Jansen H.J."/>
            <person name="McCleary R.J."/>
            <person name="Kerkkamp H.M."/>
            <person name="Vos R.A."/>
            <person name="Guerreiro I."/>
            <person name="Calvete J.J."/>
            <person name="Wuster W."/>
            <person name="Woods A.E."/>
            <person name="Logan J.M."/>
            <person name="Harrison R.A."/>
            <person name="Castoe T.A."/>
            <person name="de Koning A.P."/>
            <person name="Pollock D.D."/>
            <person name="Yandell M."/>
            <person name="Calderon D."/>
            <person name="Renjifo C."/>
            <person name="Currier R.B."/>
            <person name="Salgado D."/>
            <person name="Pla D."/>
            <person name="Sanz L."/>
            <person name="Hyder A.S."/>
            <person name="Ribeiro J.M."/>
            <person name="Arntzen J.W."/>
            <person name="van den Thillart G.E."/>
            <person name="Boetzer M."/>
            <person name="Pirovano W."/>
            <person name="Dirks R.P."/>
            <person name="Spaink H.P."/>
            <person name="Duboule D."/>
            <person name="McGlinn E."/>
            <person name="Kini R.M."/>
            <person name="Richardson M.K."/>
        </authorList>
    </citation>
    <scope>NUCLEOTIDE SEQUENCE</scope>
    <source>
        <tissue evidence="1">Blood</tissue>
    </source>
</reference>
<evidence type="ECO:0000313" key="1">
    <source>
        <dbReference type="EMBL" id="ETE55928.1"/>
    </source>
</evidence>
<evidence type="ECO:0000313" key="2">
    <source>
        <dbReference type="Proteomes" id="UP000018936"/>
    </source>
</evidence>
<feature type="non-terminal residue" evidence="1">
    <location>
        <position position="1"/>
    </location>
</feature>
<proteinExistence type="predicted"/>
<protein>
    <submittedName>
        <fullName evidence="1">Uncharacterized protein</fullName>
    </submittedName>
</protein>
<sequence length="75" mass="8755">KERKKGILRPEFLPRWIEEEARSRGDFSQAESSVALLLSLHVGFLILEKGRRVFFNQRLRPLHLAVTQPSQDSLR</sequence>
<dbReference type="EMBL" id="AZIM01066551">
    <property type="protein sequence ID" value="ETE55928.1"/>
    <property type="molecule type" value="Genomic_DNA"/>
</dbReference>
<accession>V8N2N5</accession>
<gene>
    <name evidence="1" type="ORF">L345_18364</name>
</gene>
<name>V8N2N5_OPHHA</name>
<comment type="caution">
    <text evidence="1">The sequence shown here is derived from an EMBL/GenBank/DDBJ whole genome shotgun (WGS) entry which is preliminary data.</text>
</comment>